<dbReference type="GO" id="GO:0051607">
    <property type="term" value="P:defense response to virus"/>
    <property type="evidence" value="ECO:0007669"/>
    <property type="project" value="UniProtKB-KW"/>
</dbReference>
<evidence type="ECO:0000256" key="7">
    <source>
        <dbReference type="ARBA" id="ARBA00022806"/>
    </source>
</evidence>
<evidence type="ECO:0000313" key="12">
    <source>
        <dbReference type="EMBL" id="SIT17177.1"/>
    </source>
</evidence>
<reference evidence="13" key="1">
    <citation type="submission" date="2017-01" db="EMBL/GenBank/DDBJ databases">
        <authorList>
            <person name="Varghese N."/>
            <person name="Submissions S."/>
        </authorList>
    </citation>
    <scope>NUCLEOTIDE SEQUENCE [LARGE SCALE GENOMIC DNA]</scope>
    <source>
        <strain evidence="13">DSM 19945</strain>
    </source>
</reference>
<gene>
    <name evidence="12" type="ORF">SAMN05421580_112115</name>
</gene>
<dbReference type="InterPro" id="IPR011545">
    <property type="entry name" value="DEAD/DEAH_box_helicase_dom"/>
</dbReference>
<dbReference type="InterPro" id="IPR054712">
    <property type="entry name" value="Cas3-like_dom"/>
</dbReference>
<dbReference type="RefSeq" id="WP_083952292.1">
    <property type="nucleotide sequence ID" value="NZ_FTOG01000012.1"/>
</dbReference>
<evidence type="ECO:0000259" key="10">
    <source>
        <dbReference type="PROSITE" id="PS51192"/>
    </source>
</evidence>
<evidence type="ECO:0000256" key="5">
    <source>
        <dbReference type="ARBA" id="ARBA00022741"/>
    </source>
</evidence>
<dbReference type="InterPro" id="IPR006474">
    <property type="entry name" value="Helicase_Cas3_CRISPR-ass_core"/>
</dbReference>
<dbReference type="STRING" id="453582.SAMN05421580_112115"/>
<dbReference type="GO" id="GO:0004518">
    <property type="term" value="F:nuclease activity"/>
    <property type="evidence" value="ECO:0007669"/>
    <property type="project" value="UniProtKB-KW"/>
</dbReference>
<comment type="similarity">
    <text evidence="1">In the N-terminal section; belongs to the CRISPR-associated nuclease Cas3-HD family.</text>
</comment>
<sequence>MLLLEWPGKSPECAGMPEHPAVYHMLDVAAVAERLIAPFQLAPDLRDAFVLLIALHDLGKISDSFRAMVRGAQAQGPRHWELTEVLLHKHDDLLAPRMGGDPDTRCTLYAAVAGHHGKPPSLNLGTLPKPPRIRDYMNAVRHVGMGADAAAEVIEAFCALWPEASLEGLALPEAVRFSWWLPGLCAAADWVGSNTRWFKAQAPGPDLSDYLAQARQTAAVAVAQAGLSGAAVQSGPVFDFTLRPMQAACTDLPLPKGPMLAVIEDETGAGKTEAALILAHRMVQAGKGRGLYFALPTMATADAMFRRAALILGRMFAQPTLTLAHGRAGLSADFRDVIADGERHEDEPGCTAWLAESRRRALLADVGVGTIDQALMSVLPVRHQSLRHFGLSSKILIVDEVHEMGEPYIATELERLLQMHHAAGGSAILLTATLPMALRERLLATYGGGPVSPAYPALTVARGDAITAFPSDPRPVKGPVLVERLDAVERAVGHIAEAAGQGAACVWVRNSVDEAVAAVEALRAEGIFAHLLHARFALCDRKRIEAEVLARVGKAGTGRAGFTLVGTQVLESSLDLDFDVMVTDLAPIAALIQRAGRLWRHMDERPHARRPVAAPVLQVLSPDPDHVADDRWLRVTLGRGAWVYDLADVWRTARVVFAAGRIEAPKGLRALIEAVHGPEAEPVPEVLGRAEVEALGKAAAHRTQAVHNLVDLAAGYRDGGGASSDTSYPTRLGGPSRTLVLARSTPNGLEPWAEREGLSLAEAWALSEVSARAARLDKLPLPDQAAPEIRAVTQDWPEWKRADLKVCLVTEDGTICEGLRYDRSLGLLFDGDIS</sequence>
<dbReference type="NCBIfam" id="TIGR01596">
    <property type="entry name" value="cas3_HD"/>
    <property type="match status" value="1"/>
</dbReference>
<evidence type="ECO:0000256" key="2">
    <source>
        <dbReference type="ARBA" id="ARBA00009046"/>
    </source>
</evidence>
<evidence type="ECO:0000256" key="8">
    <source>
        <dbReference type="ARBA" id="ARBA00022840"/>
    </source>
</evidence>
<evidence type="ECO:0000256" key="6">
    <source>
        <dbReference type="ARBA" id="ARBA00022801"/>
    </source>
</evidence>
<dbReference type="NCBIfam" id="TIGR01587">
    <property type="entry name" value="cas3_core"/>
    <property type="match status" value="1"/>
</dbReference>
<dbReference type="InterPro" id="IPR027417">
    <property type="entry name" value="P-loop_NTPase"/>
</dbReference>
<dbReference type="SUPFAM" id="SSF52540">
    <property type="entry name" value="P-loop containing nucleoside triphosphate hydrolases"/>
    <property type="match status" value="1"/>
</dbReference>
<evidence type="ECO:0000256" key="9">
    <source>
        <dbReference type="ARBA" id="ARBA00023118"/>
    </source>
</evidence>
<feature type="domain" description="HD Cas3-type" evidence="11">
    <location>
        <begin position="14"/>
        <end position="191"/>
    </location>
</feature>
<keyword evidence="3" id="KW-0540">Nuclease</keyword>
<dbReference type="PANTHER" id="PTHR47963:SF9">
    <property type="entry name" value="CRISPR-ASSOCIATED ENDONUCLEASE_HELICASE CAS3"/>
    <property type="match status" value="1"/>
</dbReference>
<dbReference type="AlphaFoldDB" id="A0A1N7Q3J2"/>
<feature type="domain" description="Helicase ATP-binding" evidence="10">
    <location>
        <begin position="252"/>
        <end position="452"/>
    </location>
</feature>
<evidence type="ECO:0000256" key="4">
    <source>
        <dbReference type="ARBA" id="ARBA00022723"/>
    </source>
</evidence>
<proteinExistence type="inferred from homology"/>
<dbReference type="InterPro" id="IPR006483">
    <property type="entry name" value="CRISPR-assoc_Cas3_HD"/>
</dbReference>
<dbReference type="GO" id="GO:0046872">
    <property type="term" value="F:metal ion binding"/>
    <property type="evidence" value="ECO:0007669"/>
    <property type="project" value="UniProtKB-KW"/>
</dbReference>
<evidence type="ECO:0000256" key="3">
    <source>
        <dbReference type="ARBA" id="ARBA00022722"/>
    </source>
</evidence>
<dbReference type="InterPro" id="IPR038257">
    <property type="entry name" value="CRISPR-assoc_Cas3_HD_sf"/>
</dbReference>
<dbReference type="GO" id="GO:0003723">
    <property type="term" value="F:RNA binding"/>
    <property type="evidence" value="ECO:0007669"/>
    <property type="project" value="TreeGrafter"/>
</dbReference>
<dbReference type="PANTHER" id="PTHR47963">
    <property type="entry name" value="DEAD-BOX ATP-DEPENDENT RNA HELICASE 47, MITOCHONDRIAL"/>
    <property type="match status" value="1"/>
</dbReference>
<dbReference type="Pfam" id="PF00270">
    <property type="entry name" value="DEAD"/>
    <property type="match status" value="1"/>
</dbReference>
<keyword evidence="9" id="KW-0051">Antiviral defense</keyword>
<keyword evidence="4" id="KW-0479">Metal-binding</keyword>
<dbReference type="Gene3D" id="3.40.50.300">
    <property type="entry name" value="P-loop containing nucleotide triphosphate hydrolases"/>
    <property type="match status" value="2"/>
</dbReference>
<keyword evidence="5" id="KW-0547">Nucleotide-binding</keyword>
<evidence type="ECO:0000259" key="11">
    <source>
        <dbReference type="PROSITE" id="PS51643"/>
    </source>
</evidence>
<evidence type="ECO:0000313" key="13">
    <source>
        <dbReference type="Proteomes" id="UP000186221"/>
    </source>
</evidence>
<name>A0A1N7Q3J2_9RHOB</name>
<dbReference type="PROSITE" id="PS51643">
    <property type="entry name" value="HD_CAS3"/>
    <property type="match status" value="1"/>
</dbReference>
<keyword evidence="13" id="KW-1185">Reference proteome</keyword>
<organism evidence="12 13">
    <name type="scientific">Rhodobacter aestuarii</name>
    <dbReference type="NCBI Taxonomy" id="453582"/>
    <lineage>
        <taxon>Bacteria</taxon>
        <taxon>Pseudomonadati</taxon>
        <taxon>Pseudomonadota</taxon>
        <taxon>Alphaproteobacteria</taxon>
        <taxon>Rhodobacterales</taxon>
        <taxon>Rhodobacter group</taxon>
        <taxon>Rhodobacter</taxon>
    </lineage>
</organism>
<comment type="similarity">
    <text evidence="2">In the central section; belongs to the CRISPR-associated helicase Cas3 family.</text>
</comment>
<dbReference type="SMART" id="SM00487">
    <property type="entry name" value="DEXDc"/>
    <property type="match status" value="1"/>
</dbReference>
<dbReference type="Pfam" id="PF18019">
    <property type="entry name" value="Cas3_HD"/>
    <property type="match status" value="1"/>
</dbReference>
<keyword evidence="6" id="KW-0378">Hydrolase</keyword>
<dbReference type="InterPro" id="IPR014001">
    <property type="entry name" value="Helicase_ATP-bd"/>
</dbReference>
<dbReference type="GO" id="GO:0016787">
    <property type="term" value="F:hydrolase activity"/>
    <property type="evidence" value="ECO:0007669"/>
    <property type="project" value="UniProtKB-KW"/>
</dbReference>
<dbReference type="Proteomes" id="UP000186221">
    <property type="component" value="Unassembled WGS sequence"/>
</dbReference>
<dbReference type="CDD" id="cd17930">
    <property type="entry name" value="DEXHc_cas3"/>
    <property type="match status" value="1"/>
</dbReference>
<dbReference type="CDD" id="cd09641">
    <property type="entry name" value="Cas3''_I"/>
    <property type="match status" value="1"/>
</dbReference>
<dbReference type="Pfam" id="PF22590">
    <property type="entry name" value="Cas3-like_C_2"/>
    <property type="match status" value="1"/>
</dbReference>
<dbReference type="Gene3D" id="1.10.3210.30">
    <property type="match status" value="1"/>
</dbReference>
<dbReference type="PROSITE" id="PS51192">
    <property type="entry name" value="HELICASE_ATP_BIND_1"/>
    <property type="match status" value="1"/>
</dbReference>
<dbReference type="EMBL" id="FTOG01000012">
    <property type="protein sequence ID" value="SIT17177.1"/>
    <property type="molecule type" value="Genomic_DNA"/>
</dbReference>
<keyword evidence="8" id="KW-0067">ATP-binding</keyword>
<dbReference type="GO" id="GO:0005524">
    <property type="term" value="F:ATP binding"/>
    <property type="evidence" value="ECO:0007669"/>
    <property type="project" value="UniProtKB-KW"/>
</dbReference>
<protein>
    <submittedName>
        <fullName evidence="12">CRISPR-associated helicase, Cas3 family</fullName>
    </submittedName>
</protein>
<keyword evidence="7" id="KW-0347">Helicase</keyword>
<evidence type="ECO:0000256" key="1">
    <source>
        <dbReference type="ARBA" id="ARBA00006847"/>
    </source>
</evidence>
<dbReference type="GO" id="GO:0003724">
    <property type="term" value="F:RNA helicase activity"/>
    <property type="evidence" value="ECO:0007669"/>
    <property type="project" value="TreeGrafter"/>
</dbReference>
<dbReference type="InterPro" id="IPR050547">
    <property type="entry name" value="DEAD_box_RNA_helicases"/>
</dbReference>
<accession>A0A1N7Q3J2</accession>